<dbReference type="GO" id="GO:0006355">
    <property type="term" value="P:regulation of DNA-templated transcription"/>
    <property type="evidence" value="ECO:0007669"/>
    <property type="project" value="InterPro"/>
</dbReference>
<feature type="domain" description="HTH iclR-type" evidence="1">
    <location>
        <begin position="39"/>
        <end position="79"/>
    </location>
</feature>
<dbReference type="AlphaFoldDB" id="A0A7T0H0B8"/>
<organism evidence="2">
    <name type="scientific">Enterobacter mori</name>
    <dbReference type="NCBI Taxonomy" id="539813"/>
    <lineage>
        <taxon>Bacteria</taxon>
        <taxon>Pseudomonadati</taxon>
        <taxon>Pseudomonadota</taxon>
        <taxon>Gammaproteobacteria</taxon>
        <taxon>Enterobacterales</taxon>
        <taxon>Enterobacteriaceae</taxon>
        <taxon>Enterobacter</taxon>
    </lineage>
</organism>
<dbReference type="Pfam" id="PF09339">
    <property type="entry name" value="HTH_IclR"/>
    <property type="match status" value="1"/>
</dbReference>
<dbReference type="Gene3D" id="1.10.10.10">
    <property type="entry name" value="Winged helix-like DNA-binding domain superfamily/Winged helix DNA-binding domain"/>
    <property type="match status" value="1"/>
</dbReference>
<gene>
    <name evidence="2" type="ORF">IDM36_07090</name>
</gene>
<accession>A0A7T0H0B8</accession>
<name>A0A7T0H0B8_9ENTR</name>
<dbReference type="GO" id="GO:0003677">
    <property type="term" value="F:DNA binding"/>
    <property type="evidence" value="ECO:0007669"/>
    <property type="project" value="InterPro"/>
</dbReference>
<dbReference type="SUPFAM" id="SSF46785">
    <property type="entry name" value="Winged helix' DNA-binding domain"/>
    <property type="match status" value="1"/>
</dbReference>
<sequence length="113" mass="12536">MCTALTPPAFYPPSAGERKKLVSILKTAGLTLTTSRIYLLHHLTQAPIPLTAFDLSKLVNLPLSTVHRNLSMFADFGLVDFIVDRASVCRWYLLTSGRANFCPTCNQAYNIAY</sequence>
<protein>
    <submittedName>
        <fullName evidence="2">Helix-turn-helix domain-containing protein</fullName>
    </submittedName>
</protein>
<evidence type="ECO:0000259" key="1">
    <source>
        <dbReference type="Pfam" id="PF09339"/>
    </source>
</evidence>
<proteinExistence type="predicted"/>
<dbReference type="InterPro" id="IPR005471">
    <property type="entry name" value="Tscrpt_reg_IclR_N"/>
</dbReference>
<reference evidence="2" key="1">
    <citation type="submission" date="2020-09" db="EMBL/GenBank/DDBJ databases">
        <title>First Report of a novel Colistin-Resistant species of Enterobacter cloacae complex Producing MCR-5 isolated from hospital sewage water.</title>
        <authorList>
            <person name="Zhou K."/>
        </authorList>
    </citation>
    <scope>NUCLEOTIDE SEQUENCE [LARGE SCALE GENOMIC DNA]</scope>
    <source>
        <strain evidence="2">HSW1412</strain>
    </source>
</reference>
<dbReference type="InterPro" id="IPR036388">
    <property type="entry name" value="WH-like_DNA-bd_sf"/>
</dbReference>
<dbReference type="InterPro" id="IPR036390">
    <property type="entry name" value="WH_DNA-bd_sf"/>
</dbReference>
<dbReference type="EMBL" id="CP061801">
    <property type="protein sequence ID" value="QPK01872.1"/>
    <property type="molecule type" value="Genomic_DNA"/>
</dbReference>
<evidence type="ECO:0000313" key="2">
    <source>
        <dbReference type="EMBL" id="QPK01872.1"/>
    </source>
</evidence>